<accession>A0A6A3HNG1</accession>
<protein>
    <recommendedName>
        <fullName evidence="4">Chromo domain-containing protein</fullName>
    </recommendedName>
</protein>
<reference evidence="2 3" key="1">
    <citation type="submission" date="2018-09" db="EMBL/GenBank/DDBJ databases">
        <title>Genomic investigation of the strawberry pathogen Phytophthora fragariae indicates pathogenicity is determined by transcriptional variation in three key races.</title>
        <authorList>
            <person name="Adams T.M."/>
            <person name="Armitage A.D."/>
            <person name="Sobczyk M.K."/>
            <person name="Bates H.J."/>
            <person name="Dunwell J.M."/>
            <person name="Nellist C.F."/>
            <person name="Harrison R.J."/>
        </authorList>
    </citation>
    <scope>NUCLEOTIDE SEQUENCE [LARGE SCALE GENOMIC DNA]</scope>
    <source>
        <strain evidence="2 3">SCRP245</strain>
    </source>
</reference>
<proteinExistence type="predicted"/>
<comment type="caution">
    <text evidence="2">The sequence shown here is derived from an EMBL/GenBank/DDBJ whole genome shotgun (WGS) entry which is preliminary data.</text>
</comment>
<evidence type="ECO:0000313" key="2">
    <source>
        <dbReference type="EMBL" id="KAE8971171.1"/>
    </source>
</evidence>
<gene>
    <name evidence="2" type="ORF">PF011_g26133</name>
</gene>
<evidence type="ECO:0000313" key="3">
    <source>
        <dbReference type="Proteomes" id="UP000460718"/>
    </source>
</evidence>
<feature type="compositionally biased region" description="Polar residues" evidence="1">
    <location>
        <begin position="63"/>
        <end position="91"/>
    </location>
</feature>
<dbReference type="EMBL" id="QXFW01003374">
    <property type="protein sequence ID" value="KAE8971171.1"/>
    <property type="molecule type" value="Genomic_DNA"/>
</dbReference>
<name>A0A6A3HNG1_9STRA</name>
<evidence type="ECO:0000256" key="1">
    <source>
        <dbReference type="SAM" id="MobiDB-lite"/>
    </source>
</evidence>
<organism evidence="2 3">
    <name type="scientific">Phytophthora fragariae</name>
    <dbReference type="NCBI Taxonomy" id="53985"/>
    <lineage>
        <taxon>Eukaryota</taxon>
        <taxon>Sar</taxon>
        <taxon>Stramenopiles</taxon>
        <taxon>Oomycota</taxon>
        <taxon>Peronosporomycetes</taxon>
        <taxon>Peronosporales</taxon>
        <taxon>Peronosporaceae</taxon>
        <taxon>Phytophthora</taxon>
    </lineage>
</organism>
<dbReference type="AlphaFoldDB" id="A0A6A3HNG1"/>
<feature type="region of interest" description="Disordered" evidence="1">
    <location>
        <begin position="1"/>
        <end position="121"/>
    </location>
</feature>
<dbReference type="Proteomes" id="UP000460718">
    <property type="component" value="Unassembled WGS sequence"/>
</dbReference>
<sequence>MAGMEIFDCSQQRGQAVDEQVITQPQRLAEAGPQDTRGRQEPSTQQALNDSLRGQAHHETLARPQQHSRSSGAQGSTEPPRSTRQYKQQKAPSKRKVSVPARTKQPRKRQRGLAAAMEGTTPSVASGALVSGAMTGQSTSDAAVATPIVPEAGTSRDSASPTAAALPQLFVEKLVAYSPAKELWLSARIFEDAGSAYIVGRVSRFDKKKALFQIHWVDTQFQKADKWISMSIVQRGMENY</sequence>
<evidence type="ECO:0008006" key="4">
    <source>
        <dbReference type="Google" id="ProtNLM"/>
    </source>
</evidence>